<keyword evidence="2" id="KW-1185">Reference proteome</keyword>
<dbReference type="AlphaFoldDB" id="A0A1I3YTJ5"/>
<accession>A0A1I3YTJ5</accession>
<evidence type="ECO:0000313" key="2">
    <source>
        <dbReference type="Proteomes" id="UP000198725"/>
    </source>
</evidence>
<dbReference type="EMBL" id="FOSR01000002">
    <property type="protein sequence ID" value="SFK35184.1"/>
    <property type="molecule type" value="Genomic_DNA"/>
</dbReference>
<sequence>MATAAELVLSATYREAQRTLAAWLERNHREARRTAFAARAAVAGLTAVERHRLARWLAWLCASTGQRGAAPLVRIHHLDGALGDATAAAVTQLPGGFAPARSLPREHWSMPTRLGA</sequence>
<protein>
    <submittedName>
        <fullName evidence="1">Uncharacterized protein</fullName>
    </submittedName>
</protein>
<dbReference type="Proteomes" id="UP000198725">
    <property type="component" value="Unassembled WGS sequence"/>
</dbReference>
<gene>
    <name evidence="1" type="ORF">SAMN05192579_10239</name>
</gene>
<evidence type="ECO:0000313" key="1">
    <source>
        <dbReference type="EMBL" id="SFK35184.1"/>
    </source>
</evidence>
<dbReference type="RefSeq" id="WP_092701168.1">
    <property type="nucleotide sequence ID" value="NZ_FOSR01000002.1"/>
</dbReference>
<name>A0A1I3YTJ5_9GAMM</name>
<organism evidence="1 2">
    <name type="scientific">Rhodanobacter glycinis</name>
    <dbReference type="NCBI Taxonomy" id="582702"/>
    <lineage>
        <taxon>Bacteria</taxon>
        <taxon>Pseudomonadati</taxon>
        <taxon>Pseudomonadota</taxon>
        <taxon>Gammaproteobacteria</taxon>
        <taxon>Lysobacterales</taxon>
        <taxon>Rhodanobacteraceae</taxon>
        <taxon>Rhodanobacter</taxon>
    </lineage>
</organism>
<reference evidence="2" key="1">
    <citation type="submission" date="2016-10" db="EMBL/GenBank/DDBJ databases">
        <authorList>
            <person name="Varghese N."/>
            <person name="Submissions S."/>
        </authorList>
    </citation>
    <scope>NUCLEOTIDE SEQUENCE [LARGE SCALE GENOMIC DNA]</scope>
    <source>
        <strain evidence="2">MO64</strain>
    </source>
</reference>
<proteinExistence type="predicted"/>